<comment type="similarity">
    <text evidence="2">Belongs to the TatC family.</text>
</comment>
<keyword evidence="3" id="KW-0812">Transmembrane</keyword>
<comment type="caution">
    <text evidence="6">The sequence shown here is derived from an EMBL/GenBank/DDBJ whole genome shotgun (WGS) entry which is preliminary data.</text>
</comment>
<organism evidence="6 7">
    <name type="scientific">Pisum sativum</name>
    <name type="common">Garden pea</name>
    <name type="synonym">Lathyrus oleraceus</name>
    <dbReference type="NCBI Taxonomy" id="3888"/>
    <lineage>
        <taxon>Eukaryota</taxon>
        <taxon>Viridiplantae</taxon>
        <taxon>Streptophyta</taxon>
        <taxon>Embryophyta</taxon>
        <taxon>Tracheophyta</taxon>
        <taxon>Spermatophyta</taxon>
        <taxon>Magnoliopsida</taxon>
        <taxon>eudicotyledons</taxon>
        <taxon>Gunneridae</taxon>
        <taxon>Pentapetalae</taxon>
        <taxon>rosids</taxon>
        <taxon>fabids</taxon>
        <taxon>Fabales</taxon>
        <taxon>Fabaceae</taxon>
        <taxon>Papilionoideae</taxon>
        <taxon>50 kb inversion clade</taxon>
        <taxon>NPAAA clade</taxon>
        <taxon>Hologalegina</taxon>
        <taxon>IRL clade</taxon>
        <taxon>Fabeae</taxon>
        <taxon>Lathyrus</taxon>
    </lineage>
</organism>
<evidence type="ECO:0000256" key="1">
    <source>
        <dbReference type="ARBA" id="ARBA00004141"/>
    </source>
</evidence>
<dbReference type="Proteomes" id="UP001058974">
    <property type="component" value="Chromosome 6"/>
</dbReference>
<dbReference type="GO" id="GO:0033281">
    <property type="term" value="C:TAT protein transport complex"/>
    <property type="evidence" value="ECO:0007669"/>
    <property type="project" value="TreeGrafter"/>
</dbReference>
<protein>
    <submittedName>
        <fullName evidence="6">Uncharacterized protein</fullName>
    </submittedName>
</protein>
<dbReference type="PANTHER" id="PTHR30371">
    <property type="entry name" value="SEC-INDEPENDENT PROTEIN TRANSLOCASE PROTEIN TATC"/>
    <property type="match status" value="1"/>
</dbReference>
<name>A0A9D4WFC3_PEA</name>
<dbReference type="AlphaFoldDB" id="A0A9D4WFC3"/>
<dbReference type="GO" id="GO:0009977">
    <property type="term" value="F:proton motive force dependent protein transmembrane transporter activity"/>
    <property type="evidence" value="ECO:0007669"/>
    <property type="project" value="TreeGrafter"/>
</dbReference>
<keyword evidence="5" id="KW-0472">Membrane</keyword>
<evidence type="ECO:0000256" key="5">
    <source>
        <dbReference type="ARBA" id="ARBA00023136"/>
    </source>
</evidence>
<evidence type="ECO:0000313" key="6">
    <source>
        <dbReference type="EMBL" id="KAI5401096.1"/>
    </source>
</evidence>
<proteinExistence type="inferred from homology"/>
<evidence type="ECO:0000256" key="2">
    <source>
        <dbReference type="ARBA" id="ARBA00008882"/>
    </source>
</evidence>
<dbReference type="Gramene" id="Psat06G0580000-T1">
    <property type="protein sequence ID" value="KAI5401096.1"/>
    <property type="gene ID" value="KIW84_065800"/>
</dbReference>
<keyword evidence="7" id="KW-1185">Reference proteome</keyword>
<dbReference type="InterPro" id="IPR002033">
    <property type="entry name" value="TatC"/>
</dbReference>
<evidence type="ECO:0000256" key="4">
    <source>
        <dbReference type="ARBA" id="ARBA00022989"/>
    </source>
</evidence>
<accession>A0A9D4WFC3</accession>
<evidence type="ECO:0000256" key="3">
    <source>
        <dbReference type="ARBA" id="ARBA00022692"/>
    </source>
</evidence>
<dbReference type="GO" id="GO:0043953">
    <property type="term" value="P:protein transport by the Tat complex"/>
    <property type="evidence" value="ECO:0007669"/>
    <property type="project" value="TreeGrafter"/>
</dbReference>
<keyword evidence="4" id="KW-1133">Transmembrane helix</keyword>
<reference evidence="6 7" key="1">
    <citation type="journal article" date="2022" name="Nat. Genet.">
        <title>Improved pea reference genome and pan-genome highlight genomic features and evolutionary characteristics.</title>
        <authorList>
            <person name="Yang T."/>
            <person name="Liu R."/>
            <person name="Luo Y."/>
            <person name="Hu S."/>
            <person name="Wang D."/>
            <person name="Wang C."/>
            <person name="Pandey M.K."/>
            <person name="Ge S."/>
            <person name="Xu Q."/>
            <person name="Li N."/>
            <person name="Li G."/>
            <person name="Huang Y."/>
            <person name="Saxena R.K."/>
            <person name="Ji Y."/>
            <person name="Li M."/>
            <person name="Yan X."/>
            <person name="He Y."/>
            <person name="Liu Y."/>
            <person name="Wang X."/>
            <person name="Xiang C."/>
            <person name="Varshney R.K."/>
            <person name="Ding H."/>
            <person name="Gao S."/>
            <person name="Zong X."/>
        </authorList>
    </citation>
    <scope>NUCLEOTIDE SEQUENCE [LARGE SCALE GENOMIC DNA]</scope>
    <source>
        <strain evidence="6 7">cv. Zhongwan 6</strain>
    </source>
</reference>
<evidence type="ECO:0000313" key="7">
    <source>
        <dbReference type="Proteomes" id="UP001058974"/>
    </source>
</evidence>
<dbReference type="GO" id="GO:0065002">
    <property type="term" value="P:intracellular protein transmembrane transport"/>
    <property type="evidence" value="ECO:0007669"/>
    <property type="project" value="TreeGrafter"/>
</dbReference>
<comment type="subcellular location">
    <subcellularLocation>
        <location evidence="1">Membrane</location>
        <topology evidence="1">Multi-pass membrane protein</topology>
    </subcellularLocation>
</comment>
<dbReference type="EMBL" id="JAMSHJ010000006">
    <property type="protein sequence ID" value="KAI5401096.1"/>
    <property type="molecule type" value="Genomic_DNA"/>
</dbReference>
<gene>
    <name evidence="6" type="ORF">KIW84_065800</name>
</gene>
<dbReference type="PANTHER" id="PTHR30371:SF0">
    <property type="entry name" value="SEC-INDEPENDENT PROTEIN TRANSLOCASE PROTEIN TATC, CHLOROPLASTIC-RELATED"/>
    <property type="match status" value="1"/>
</dbReference>
<sequence length="225" mass="24790">MHHLRGPLELELVVKLVGPSVGFGKQGFVGRWMVPPTLTLSLTMCSTSRASFKFDHRRKQSSIASLPFKTKGYSFLCNWNRGIATSKSGKSFSKESSKAFQLRLAFKLASLLLRARTCSAKLVESIAPSNFSNSIANRKTIAVAGLALQLAVTVSVGAKPRGLSVETFMNNRRFLMVFPLLTVALSTPPDIWCQIIARFLISLIIELTIFVETIAQVREEAGRVE</sequence>